<dbReference type="Proteomes" id="UP000294498">
    <property type="component" value="Unassembled WGS sequence"/>
</dbReference>
<evidence type="ECO:0000259" key="1">
    <source>
        <dbReference type="Pfam" id="PF25056"/>
    </source>
</evidence>
<evidence type="ECO:0000313" key="2">
    <source>
        <dbReference type="EMBL" id="TDX01834.1"/>
    </source>
</evidence>
<accession>A0A4R8DU15</accession>
<sequence length="135" mass="15628">MNRTYETEHVWYTITSEGILRAKYRPEVRFVDEPMAKKIVADRLAFQGSKRYPLLIEESGAAEYTKDARIFFAGDHGVEGLTGVAILVHNWVTYATASFILAIQKPRIPTRIFRQERDALLWLQKLKSKKRQTQA</sequence>
<dbReference type="RefSeq" id="WP_133994472.1">
    <property type="nucleotide sequence ID" value="NZ_SODV01000001.1"/>
</dbReference>
<evidence type="ECO:0000313" key="3">
    <source>
        <dbReference type="Proteomes" id="UP000294498"/>
    </source>
</evidence>
<organism evidence="2 3">
    <name type="scientific">Dinghuibacter silviterrae</name>
    <dbReference type="NCBI Taxonomy" id="1539049"/>
    <lineage>
        <taxon>Bacteria</taxon>
        <taxon>Pseudomonadati</taxon>
        <taxon>Bacteroidota</taxon>
        <taxon>Chitinophagia</taxon>
        <taxon>Chitinophagales</taxon>
        <taxon>Chitinophagaceae</taxon>
        <taxon>Dinghuibacter</taxon>
    </lineage>
</organism>
<dbReference type="Gene3D" id="3.40.970.30">
    <property type="entry name" value="yp_829618.1 like domains"/>
    <property type="match status" value="1"/>
</dbReference>
<proteinExistence type="predicted"/>
<dbReference type="Gene3D" id="3.40.1680.10">
    <property type="entry name" value="yp_829618.1 domain like"/>
    <property type="match status" value="1"/>
</dbReference>
<dbReference type="InterPro" id="IPR056695">
    <property type="entry name" value="DUF7793"/>
</dbReference>
<name>A0A4R8DU15_9BACT</name>
<keyword evidence="3" id="KW-1185">Reference proteome</keyword>
<dbReference type="EMBL" id="SODV01000001">
    <property type="protein sequence ID" value="TDX01834.1"/>
    <property type="molecule type" value="Genomic_DNA"/>
</dbReference>
<gene>
    <name evidence="2" type="ORF">EDB95_2877</name>
</gene>
<reference evidence="2 3" key="1">
    <citation type="submission" date="2019-03" db="EMBL/GenBank/DDBJ databases">
        <title>Genomic Encyclopedia of Type Strains, Phase IV (KMG-IV): sequencing the most valuable type-strain genomes for metagenomic binning, comparative biology and taxonomic classification.</title>
        <authorList>
            <person name="Goeker M."/>
        </authorList>
    </citation>
    <scope>NUCLEOTIDE SEQUENCE [LARGE SCALE GENOMIC DNA]</scope>
    <source>
        <strain evidence="2 3">DSM 100059</strain>
    </source>
</reference>
<dbReference type="AlphaFoldDB" id="A0A4R8DU15"/>
<comment type="caution">
    <text evidence="2">The sequence shown here is derived from an EMBL/GenBank/DDBJ whole genome shotgun (WGS) entry which is preliminary data.</text>
</comment>
<dbReference type="Pfam" id="PF25056">
    <property type="entry name" value="DUF7793"/>
    <property type="match status" value="1"/>
</dbReference>
<feature type="domain" description="DUF7793" evidence="1">
    <location>
        <begin position="15"/>
        <end position="127"/>
    </location>
</feature>
<dbReference type="OrthoDB" id="957652at2"/>
<protein>
    <recommendedName>
        <fullName evidence="1">DUF7793 domain-containing protein</fullName>
    </recommendedName>
</protein>